<accession>A0A8T0HTI2</accession>
<dbReference type="EMBL" id="CM026426">
    <property type="protein sequence ID" value="KAG0574156.1"/>
    <property type="molecule type" value="Genomic_DNA"/>
</dbReference>
<dbReference type="Proteomes" id="UP000822688">
    <property type="component" value="Chromosome V"/>
</dbReference>
<proteinExistence type="predicted"/>
<feature type="region of interest" description="Disordered" evidence="1">
    <location>
        <begin position="20"/>
        <end position="64"/>
    </location>
</feature>
<feature type="compositionally biased region" description="Low complexity" evidence="1">
    <location>
        <begin position="25"/>
        <end position="35"/>
    </location>
</feature>
<evidence type="ECO:0000256" key="1">
    <source>
        <dbReference type="SAM" id="MobiDB-lite"/>
    </source>
</evidence>
<sequence length="168" mass="19269">MPRKRATPWREKVVCFLEAPRRSSRLQSQQASTSANLPPPSPPSPPPPHPSSTQTQNLPSPLPIESLHTQVDIYALLQARIVETNPPFLDREEIYRKDGRESSCEDHTKDSFDKGDYRFEEERSLEELWWPEESNYDVYKFNAKNKRRKKIHDRVGGQASGEGGEGLL</sequence>
<evidence type="ECO:0000313" key="2">
    <source>
        <dbReference type="EMBL" id="KAG0574156.1"/>
    </source>
</evidence>
<name>A0A8T0HTI2_CERPU</name>
<feature type="compositionally biased region" description="Pro residues" evidence="1">
    <location>
        <begin position="37"/>
        <end position="50"/>
    </location>
</feature>
<keyword evidence="3" id="KW-1185">Reference proteome</keyword>
<gene>
    <name evidence="2" type="ORF">KC19_VG238800</name>
</gene>
<feature type="region of interest" description="Disordered" evidence="1">
    <location>
        <begin position="148"/>
        <end position="168"/>
    </location>
</feature>
<comment type="caution">
    <text evidence="2">The sequence shown here is derived from an EMBL/GenBank/DDBJ whole genome shotgun (WGS) entry which is preliminary data.</text>
</comment>
<evidence type="ECO:0000313" key="3">
    <source>
        <dbReference type="Proteomes" id="UP000822688"/>
    </source>
</evidence>
<reference evidence="2" key="1">
    <citation type="submission" date="2020-06" db="EMBL/GenBank/DDBJ databases">
        <title>WGS assembly of Ceratodon purpureus strain R40.</title>
        <authorList>
            <person name="Carey S.B."/>
            <person name="Jenkins J."/>
            <person name="Shu S."/>
            <person name="Lovell J.T."/>
            <person name="Sreedasyam A."/>
            <person name="Maumus F."/>
            <person name="Tiley G.P."/>
            <person name="Fernandez-Pozo N."/>
            <person name="Barry K."/>
            <person name="Chen C."/>
            <person name="Wang M."/>
            <person name="Lipzen A."/>
            <person name="Daum C."/>
            <person name="Saski C.A."/>
            <person name="Payton A.C."/>
            <person name="Mcbreen J.C."/>
            <person name="Conrad R.E."/>
            <person name="Kollar L.M."/>
            <person name="Olsson S."/>
            <person name="Huttunen S."/>
            <person name="Landis J.B."/>
            <person name="Wickett N.J."/>
            <person name="Johnson M.G."/>
            <person name="Rensing S.A."/>
            <person name="Grimwood J."/>
            <person name="Schmutz J."/>
            <person name="Mcdaniel S.F."/>
        </authorList>
    </citation>
    <scope>NUCLEOTIDE SEQUENCE</scope>
    <source>
        <strain evidence="2">R40</strain>
    </source>
</reference>
<feature type="compositionally biased region" description="Gly residues" evidence="1">
    <location>
        <begin position="158"/>
        <end position="168"/>
    </location>
</feature>
<dbReference type="AlphaFoldDB" id="A0A8T0HTI2"/>
<organism evidence="2 3">
    <name type="scientific">Ceratodon purpureus</name>
    <name type="common">Fire moss</name>
    <name type="synonym">Dicranum purpureum</name>
    <dbReference type="NCBI Taxonomy" id="3225"/>
    <lineage>
        <taxon>Eukaryota</taxon>
        <taxon>Viridiplantae</taxon>
        <taxon>Streptophyta</taxon>
        <taxon>Embryophyta</taxon>
        <taxon>Bryophyta</taxon>
        <taxon>Bryophytina</taxon>
        <taxon>Bryopsida</taxon>
        <taxon>Dicranidae</taxon>
        <taxon>Pseudoditrichales</taxon>
        <taxon>Ditrichaceae</taxon>
        <taxon>Ceratodon</taxon>
    </lineage>
</organism>
<protein>
    <submittedName>
        <fullName evidence="2">Uncharacterized protein</fullName>
    </submittedName>
</protein>